<dbReference type="EMBL" id="JAENGY010002550">
    <property type="protein sequence ID" value="KAG6943870.1"/>
    <property type="molecule type" value="Genomic_DNA"/>
</dbReference>
<protein>
    <submittedName>
        <fullName evidence="1">Uncharacterized protein</fullName>
    </submittedName>
</protein>
<proteinExistence type="predicted"/>
<evidence type="ECO:0000313" key="1">
    <source>
        <dbReference type="EMBL" id="KAG6943870.1"/>
    </source>
</evidence>
<name>A0A8J5I6I6_9STRA</name>
<accession>A0A8J5I6I6</accession>
<comment type="caution">
    <text evidence="1">The sequence shown here is derived from an EMBL/GenBank/DDBJ whole genome shotgun (WGS) entry which is preliminary data.</text>
</comment>
<keyword evidence="2" id="KW-1185">Reference proteome</keyword>
<organism evidence="1 2">
    <name type="scientific">Phytophthora aleatoria</name>
    <dbReference type="NCBI Taxonomy" id="2496075"/>
    <lineage>
        <taxon>Eukaryota</taxon>
        <taxon>Sar</taxon>
        <taxon>Stramenopiles</taxon>
        <taxon>Oomycota</taxon>
        <taxon>Peronosporomycetes</taxon>
        <taxon>Peronosporales</taxon>
        <taxon>Peronosporaceae</taxon>
        <taxon>Phytophthora</taxon>
    </lineage>
</organism>
<reference evidence="1" key="1">
    <citation type="submission" date="2021-01" db="EMBL/GenBank/DDBJ databases">
        <title>Phytophthora aleatoria, a newly-described species from Pinus radiata is distinct from Phytophthora cactorum isolates based on comparative genomics.</title>
        <authorList>
            <person name="Mcdougal R."/>
            <person name="Panda P."/>
            <person name="Williams N."/>
            <person name="Studholme D.J."/>
        </authorList>
    </citation>
    <scope>NUCLEOTIDE SEQUENCE</scope>
    <source>
        <strain evidence="1">NZFS 4037</strain>
    </source>
</reference>
<evidence type="ECO:0000313" key="2">
    <source>
        <dbReference type="Proteomes" id="UP000709295"/>
    </source>
</evidence>
<gene>
    <name evidence="1" type="ORF">JG688_00017394</name>
</gene>
<dbReference type="Proteomes" id="UP000709295">
    <property type="component" value="Unassembled WGS sequence"/>
</dbReference>
<feature type="non-terminal residue" evidence="1">
    <location>
        <position position="1"/>
    </location>
</feature>
<dbReference type="AlphaFoldDB" id="A0A8J5I6I6"/>
<sequence length="134" mass="15050">LPPGEYIQYYPPIRVVGDPRGHQITRILRIEAAAEIPLSIETGEMLPVTWFVKRYADTNEILYPVVTTKWLKIRTFTLMSGSARPTGGPNPRDDFIAYLRQVRAGRVPVTRSVVDVADMPADGTEENPIVIEDD</sequence>